<keyword evidence="1" id="KW-0812">Transmembrane</keyword>
<comment type="caution">
    <text evidence="4">The sequence shown here is derived from an EMBL/GenBank/DDBJ whole genome shotgun (WGS) entry which is preliminary data.</text>
</comment>
<gene>
    <name evidence="4" type="ORF">B4U79_10068</name>
    <name evidence="2" type="ORF">B4U79_11892</name>
    <name evidence="3" type="ORF">B4U79_13261</name>
</gene>
<reference evidence="4" key="2">
    <citation type="submission" date="2018-11" db="EMBL/GenBank/DDBJ databases">
        <title>Trombidioid mite genomics.</title>
        <authorList>
            <person name="Dong X."/>
        </authorList>
    </citation>
    <scope>NUCLEOTIDE SEQUENCE</scope>
    <source>
        <strain evidence="4">UoL-WK</strain>
    </source>
</reference>
<evidence type="ECO:0000256" key="1">
    <source>
        <dbReference type="SAM" id="Phobius"/>
    </source>
</evidence>
<proteinExistence type="predicted"/>
<dbReference type="EMBL" id="NCKU01001953">
    <property type="protein sequence ID" value="RWS10823.1"/>
    <property type="molecule type" value="Genomic_DNA"/>
</dbReference>
<sequence>MVPFIHDKKNHKFLKRVFLQLIEVNSKKCPGYRQVAKVNCLLVFLFAYFVSTWIAFYLTTCFMFLGLNYALVLLVK</sequence>
<evidence type="ECO:0000313" key="4">
    <source>
        <dbReference type="EMBL" id="RWS10831.1"/>
    </source>
</evidence>
<keyword evidence="5" id="KW-1185">Reference proteome</keyword>
<dbReference type="EMBL" id="NCKU01002343">
    <property type="protein sequence ID" value="RWS09793.1"/>
    <property type="molecule type" value="Genomic_DNA"/>
</dbReference>
<dbReference type="EMBL" id="NCKU01001951">
    <property type="protein sequence ID" value="RWS10831.1"/>
    <property type="molecule type" value="Genomic_DNA"/>
</dbReference>
<reference evidence="4 5" key="1">
    <citation type="journal article" date="2018" name="Gigascience">
        <title>Genomes of trombidid mites reveal novel predicted allergens and laterally-transferred genes associated with secondary metabolism.</title>
        <authorList>
            <person name="Dong X."/>
            <person name="Chaisiri K."/>
            <person name="Xia D."/>
            <person name="Armstrong S.D."/>
            <person name="Fang Y."/>
            <person name="Donnelly M.J."/>
            <person name="Kadowaki T."/>
            <person name="McGarry J.W."/>
            <person name="Darby A.C."/>
            <person name="Makepeace B.L."/>
        </authorList>
    </citation>
    <scope>NUCLEOTIDE SEQUENCE [LARGE SCALE GENOMIC DNA]</scope>
    <source>
        <strain evidence="4">UoL-WK</strain>
    </source>
</reference>
<keyword evidence="1" id="KW-0472">Membrane</keyword>
<evidence type="ECO:0000313" key="5">
    <source>
        <dbReference type="Proteomes" id="UP000285301"/>
    </source>
</evidence>
<organism evidence="4 5">
    <name type="scientific">Dinothrombium tinctorium</name>
    <dbReference type="NCBI Taxonomy" id="1965070"/>
    <lineage>
        <taxon>Eukaryota</taxon>
        <taxon>Metazoa</taxon>
        <taxon>Ecdysozoa</taxon>
        <taxon>Arthropoda</taxon>
        <taxon>Chelicerata</taxon>
        <taxon>Arachnida</taxon>
        <taxon>Acari</taxon>
        <taxon>Acariformes</taxon>
        <taxon>Trombidiformes</taxon>
        <taxon>Prostigmata</taxon>
        <taxon>Anystina</taxon>
        <taxon>Parasitengona</taxon>
        <taxon>Trombidioidea</taxon>
        <taxon>Trombidiidae</taxon>
        <taxon>Dinothrombium</taxon>
    </lineage>
</organism>
<accession>A0A3S4R2T8</accession>
<dbReference type="AlphaFoldDB" id="A0A3S4R2T8"/>
<dbReference type="Proteomes" id="UP000285301">
    <property type="component" value="Unassembled WGS sequence"/>
</dbReference>
<protein>
    <submittedName>
        <fullName evidence="4">Uncharacterized protein</fullName>
    </submittedName>
</protein>
<evidence type="ECO:0000313" key="2">
    <source>
        <dbReference type="EMBL" id="RWS09793.1"/>
    </source>
</evidence>
<evidence type="ECO:0000313" key="3">
    <source>
        <dbReference type="EMBL" id="RWS10823.1"/>
    </source>
</evidence>
<name>A0A3S4R2T8_9ACAR</name>
<keyword evidence="1" id="KW-1133">Transmembrane helix</keyword>
<feature type="transmembrane region" description="Helical" evidence="1">
    <location>
        <begin position="56"/>
        <end position="75"/>
    </location>
</feature>